<dbReference type="Proteomes" id="UP001501196">
    <property type="component" value="Unassembled WGS sequence"/>
</dbReference>
<dbReference type="RefSeq" id="WP_344375938.1">
    <property type="nucleotide sequence ID" value="NZ_BAAAPW010000005.1"/>
</dbReference>
<proteinExistence type="predicted"/>
<reference evidence="3" key="1">
    <citation type="journal article" date="2019" name="Int. J. Syst. Evol. Microbiol.">
        <title>The Global Catalogue of Microorganisms (GCM) 10K type strain sequencing project: providing services to taxonomists for standard genome sequencing and annotation.</title>
        <authorList>
            <consortium name="The Broad Institute Genomics Platform"/>
            <consortium name="The Broad Institute Genome Sequencing Center for Infectious Disease"/>
            <person name="Wu L."/>
            <person name="Ma J."/>
        </authorList>
    </citation>
    <scope>NUCLEOTIDE SEQUENCE [LARGE SCALE GENOMIC DNA]</scope>
    <source>
        <strain evidence="3">JCM 15672</strain>
    </source>
</reference>
<accession>A0ABP5GBF7</accession>
<feature type="chain" id="PRO_5046335928" evidence="1">
    <location>
        <begin position="28"/>
        <end position="95"/>
    </location>
</feature>
<gene>
    <name evidence="2" type="ORF">GCM10009819_29040</name>
</gene>
<name>A0ABP5GBF7_9MICO</name>
<evidence type="ECO:0000313" key="3">
    <source>
        <dbReference type="Proteomes" id="UP001501196"/>
    </source>
</evidence>
<organism evidence="2 3">
    <name type="scientific">Agromyces tropicus</name>
    <dbReference type="NCBI Taxonomy" id="555371"/>
    <lineage>
        <taxon>Bacteria</taxon>
        <taxon>Bacillati</taxon>
        <taxon>Actinomycetota</taxon>
        <taxon>Actinomycetes</taxon>
        <taxon>Micrococcales</taxon>
        <taxon>Microbacteriaceae</taxon>
        <taxon>Agromyces</taxon>
    </lineage>
</organism>
<protein>
    <submittedName>
        <fullName evidence="2">Uncharacterized protein</fullName>
    </submittedName>
</protein>
<feature type="signal peptide" evidence="1">
    <location>
        <begin position="1"/>
        <end position="27"/>
    </location>
</feature>
<evidence type="ECO:0000313" key="2">
    <source>
        <dbReference type="EMBL" id="GAA2041406.1"/>
    </source>
</evidence>
<comment type="caution">
    <text evidence="2">The sequence shown here is derived from an EMBL/GenBank/DDBJ whole genome shotgun (WGS) entry which is preliminary data.</text>
</comment>
<sequence length="95" mass="9162">MRTRSLAAAAAALGVTATLALATPAVAAEQAAGSNCWGVVSAQAARSDGGLGAHSSSFDEPRLGIGNVARLFGVDGPGGLGSLLATLDGNDATHC</sequence>
<keyword evidence="1" id="KW-0732">Signal</keyword>
<dbReference type="EMBL" id="BAAAPW010000005">
    <property type="protein sequence ID" value="GAA2041406.1"/>
    <property type="molecule type" value="Genomic_DNA"/>
</dbReference>
<keyword evidence="3" id="KW-1185">Reference proteome</keyword>
<evidence type="ECO:0000256" key="1">
    <source>
        <dbReference type="SAM" id="SignalP"/>
    </source>
</evidence>